<reference evidence="2" key="1">
    <citation type="journal article" date="2024" name="Gigascience">
        <title>Chromosome-level genome of the poultry shaft louse Menopon gallinae provides insight into the host-switching and adaptive evolution of parasitic lice.</title>
        <authorList>
            <person name="Xu Y."/>
            <person name="Ma L."/>
            <person name="Liu S."/>
            <person name="Liang Y."/>
            <person name="Liu Q."/>
            <person name="He Z."/>
            <person name="Tian L."/>
            <person name="Duan Y."/>
            <person name="Cai W."/>
            <person name="Li H."/>
            <person name="Song F."/>
        </authorList>
    </citation>
    <scope>NUCLEOTIDE SEQUENCE</scope>
    <source>
        <strain evidence="2">Cailab_2023a</strain>
    </source>
</reference>
<protein>
    <recommendedName>
        <fullName evidence="3">Recombination activating protein 1</fullName>
    </recommendedName>
</protein>
<evidence type="ECO:0000313" key="2">
    <source>
        <dbReference type="EMBL" id="KAL0279980.1"/>
    </source>
</evidence>
<sequence length="177" mass="21094">MEGCQQDYLDYETGEITHAVICLRSERRDEVEDREPKIEKRKKKKFQVPQSYIKDPEARKKRNGSRICQKKLHVDRIEERVIHGTQNVSPIVFMLPTLLLFPAWTSIFCVICEACIHMLSHKRNKMRKYETQYKSPLHLISSEFCGYCRSHRWKEKIKQIQDKRSMRRGLTRAKVAV</sequence>
<comment type="caution">
    <text evidence="2">The sequence shown here is derived from an EMBL/GenBank/DDBJ whole genome shotgun (WGS) entry which is preliminary data.</text>
</comment>
<keyword evidence="1" id="KW-0472">Membrane</keyword>
<proteinExistence type="predicted"/>
<evidence type="ECO:0008006" key="3">
    <source>
        <dbReference type="Google" id="ProtNLM"/>
    </source>
</evidence>
<evidence type="ECO:0000256" key="1">
    <source>
        <dbReference type="SAM" id="Phobius"/>
    </source>
</evidence>
<name>A0AAW2ICK9_9NEOP</name>
<feature type="transmembrane region" description="Helical" evidence="1">
    <location>
        <begin position="99"/>
        <end position="119"/>
    </location>
</feature>
<dbReference type="AlphaFoldDB" id="A0AAW2ICK9"/>
<organism evidence="2">
    <name type="scientific">Menopon gallinae</name>
    <name type="common">poultry shaft louse</name>
    <dbReference type="NCBI Taxonomy" id="328185"/>
    <lineage>
        <taxon>Eukaryota</taxon>
        <taxon>Metazoa</taxon>
        <taxon>Ecdysozoa</taxon>
        <taxon>Arthropoda</taxon>
        <taxon>Hexapoda</taxon>
        <taxon>Insecta</taxon>
        <taxon>Pterygota</taxon>
        <taxon>Neoptera</taxon>
        <taxon>Paraneoptera</taxon>
        <taxon>Psocodea</taxon>
        <taxon>Troctomorpha</taxon>
        <taxon>Phthiraptera</taxon>
        <taxon>Amblycera</taxon>
        <taxon>Menoponidae</taxon>
        <taxon>Menopon</taxon>
    </lineage>
</organism>
<dbReference type="EMBL" id="JARGDH010000001">
    <property type="protein sequence ID" value="KAL0279980.1"/>
    <property type="molecule type" value="Genomic_DNA"/>
</dbReference>
<keyword evidence="1" id="KW-0812">Transmembrane</keyword>
<accession>A0AAW2ICK9</accession>
<keyword evidence="1" id="KW-1133">Transmembrane helix</keyword>
<gene>
    <name evidence="2" type="ORF">PYX00_001414</name>
</gene>